<evidence type="ECO:0000313" key="1">
    <source>
        <dbReference type="EMBL" id="JAP92579.1"/>
    </source>
</evidence>
<reference evidence="1" key="1">
    <citation type="submission" date="2015-07" db="EMBL/GenBank/DDBJ databases">
        <title>Adaptation to a free-living lifestyle via gene acquisitions in the diplomonad Trepomonas sp. PC1.</title>
        <authorList>
            <person name="Xu F."/>
            <person name="Jerlstrom-Hultqvist J."/>
            <person name="Kolisko M."/>
            <person name="Simpson A.G.B."/>
            <person name="Roger A.J."/>
            <person name="Svard S.G."/>
            <person name="Andersson J.O."/>
        </authorList>
    </citation>
    <scope>NUCLEOTIDE SEQUENCE</scope>
    <source>
        <strain evidence="1">PC1</strain>
    </source>
</reference>
<dbReference type="AlphaFoldDB" id="A0A146KB11"/>
<organism evidence="1">
    <name type="scientific">Trepomonas sp. PC1</name>
    <dbReference type="NCBI Taxonomy" id="1076344"/>
    <lineage>
        <taxon>Eukaryota</taxon>
        <taxon>Metamonada</taxon>
        <taxon>Diplomonadida</taxon>
        <taxon>Hexamitidae</taxon>
        <taxon>Hexamitinae</taxon>
        <taxon>Trepomonas</taxon>
    </lineage>
</organism>
<feature type="non-terminal residue" evidence="1">
    <location>
        <position position="1"/>
    </location>
</feature>
<feature type="non-terminal residue" evidence="1">
    <location>
        <position position="450"/>
    </location>
</feature>
<name>A0A146KB11_9EUKA</name>
<proteinExistence type="predicted"/>
<dbReference type="EMBL" id="GDID01004027">
    <property type="protein sequence ID" value="JAP92579.1"/>
    <property type="molecule type" value="Transcribed_RNA"/>
</dbReference>
<accession>A0A146KB11</accession>
<gene>
    <name evidence="1" type="ORF">TPC1_15431</name>
</gene>
<protein>
    <submittedName>
        <fullName evidence="1">Uncharacterized protein</fullName>
    </submittedName>
</protein>
<sequence length="450" mass="51696">LKPQCQTVSPNAPELCVDCLKIHTQSGSLFVPQSLWSVSKPELLKNVEKFSQKTRYVKITQHVNNTSQSLKQLQTFQSVNYTEKQISQSMKYLRQTSIIGRILTSFYSNQFHMIIIGPTQIANLLGRSLSALLPPCMRDRVVYARDEPDVYCSHVEMVEGLFHQLQFTSKAQKIQNGENERNIFSQKAVCPTCQKARHVPQLISYCSIQCINNDYQNYHVDDFLQLFHSTCVVNLLSQTEDEFVINFANQKGFQFCAIQAQKFKIAGERQQLLGLYQNALHYVQQITGESQNAFQHVRNGFNYLQQHSVHLFSMSTYLAEVIIGHFVSLVQNLSQQKFILSKSFKQIQFEFIADDMSYQDLNYILKSQKPFLALQSTSIVSLDKINSSLGFHFQLDCLELLGGFYAYNAPDLINCPFVRGGESDMDLVYKYIMEYFVTEIFDLLEVNSPL</sequence>